<dbReference type="EMBL" id="MWWQ01000005">
    <property type="protein sequence ID" value="OZG52865.1"/>
    <property type="molecule type" value="Genomic_DNA"/>
</dbReference>
<keyword evidence="1" id="KW-1133">Transmembrane helix</keyword>
<keyword evidence="3" id="KW-1185">Reference proteome</keyword>
<dbReference type="Pfam" id="PF07963">
    <property type="entry name" value="N_methyl"/>
    <property type="match status" value="1"/>
</dbReference>
<comment type="caution">
    <text evidence="2">The sequence shown here is derived from an EMBL/GenBank/DDBJ whole genome shotgun (WGS) entry which is preliminary data.</text>
</comment>
<dbReference type="Proteomes" id="UP000216454">
    <property type="component" value="Unassembled WGS sequence"/>
</dbReference>
<accession>A0A261F1B7</accession>
<dbReference type="InterPro" id="IPR012902">
    <property type="entry name" value="N_methyl_site"/>
</dbReference>
<name>A0A261F1B7_9BIFI</name>
<feature type="transmembrane region" description="Helical" evidence="1">
    <location>
        <begin position="63"/>
        <end position="85"/>
    </location>
</feature>
<keyword evidence="1" id="KW-0812">Transmembrane</keyword>
<evidence type="ECO:0000313" key="2">
    <source>
        <dbReference type="EMBL" id="OZG52865.1"/>
    </source>
</evidence>
<sequence>MIRRILSSVRQDEASSEDDCVARETAVACGAPQPQTTMKRNGTSARFRGALARHRRNQQGFTIVEVLVALLILLLVGTVAVQFAVSAIHTSYQQQQRATAMTLSTSGMEKVRSRIRGMSGDSYLASITAGTTKDQATQAYNALKADDVVRDGDFQLAWSDGTAPASGSIAYSAVDTTSSAETNGTEFKVYTVVGKCYRIAEGDYSSNNAACSAIDTSSMGIPEYVDSDNGTSAELTAAITDPTKCAKGAFKLGSTTYEPMLRVTVAVEWQFGGFGSSGEKEVYATSEYLDCSPEVDIIVKS</sequence>
<gene>
    <name evidence="2" type="ORF">PSSU_0483</name>
</gene>
<organism evidence="2 3">
    <name type="scientific">Pseudoscardovia suis</name>
    <dbReference type="NCBI Taxonomy" id="987063"/>
    <lineage>
        <taxon>Bacteria</taxon>
        <taxon>Bacillati</taxon>
        <taxon>Actinomycetota</taxon>
        <taxon>Actinomycetes</taxon>
        <taxon>Bifidobacteriales</taxon>
        <taxon>Bifidobacteriaceae</taxon>
        <taxon>Pseudoscardovia</taxon>
    </lineage>
</organism>
<evidence type="ECO:0008006" key="4">
    <source>
        <dbReference type="Google" id="ProtNLM"/>
    </source>
</evidence>
<evidence type="ECO:0000313" key="3">
    <source>
        <dbReference type="Proteomes" id="UP000216454"/>
    </source>
</evidence>
<dbReference type="NCBIfam" id="TIGR02532">
    <property type="entry name" value="IV_pilin_GFxxxE"/>
    <property type="match status" value="1"/>
</dbReference>
<protein>
    <recommendedName>
        <fullName evidence="4">Prepilin-type N-terminal cleavage/methylation domain-containing protein</fullName>
    </recommendedName>
</protein>
<evidence type="ECO:0000256" key="1">
    <source>
        <dbReference type="SAM" id="Phobius"/>
    </source>
</evidence>
<dbReference type="AlphaFoldDB" id="A0A261F1B7"/>
<reference evidence="2 3" key="1">
    <citation type="journal article" date="2017" name="BMC Genomics">
        <title>Comparative genomic and phylogenomic analyses of the Bifidobacteriaceae family.</title>
        <authorList>
            <person name="Lugli G.A."/>
            <person name="Milani C."/>
            <person name="Turroni F."/>
            <person name="Duranti S."/>
            <person name="Mancabelli L."/>
            <person name="Mangifesta M."/>
            <person name="Ferrario C."/>
            <person name="Modesto M."/>
            <person name="Mattarelli P."/>
            <person name="Jiri K."/>
            <person name="van Sinderen D."/>
            <person name="Ventura M."/>
        </authorList>
    </citation>
    <scope>NUCLEOTIDE SEQUENCE [LARGE SCALE GENOMIC DNA]</scope>
    <source>
        <strain evidence="2 3">DSM 24744</strain>
    </source>
</reference>
<keyword evidence="1" id="KW-0472">Membrane</keyword>
<proteinExistence type="predicted"/>